<dbReference type="Proteomes" id="UP000609849">
    <property type="component" value="Unassembled WGS sequence"/>
</dbReference>
<dbReference type="PROSITE" id="PS00786">
    <property type="entry name" value="5_NUCLEOTIDASE_2"/>
    <property type="match status" value="1"/>
</dbReference>
<keyword evidence="2" id="KW-0378">Hydrolase</keyword>
<dbReference type="InterPro" id="IPR036907">
    <property type="entry name" value="5'-Nucleotdase_C_sf"/>
</dbReference>
<proteinExistence type="inferred from homology"/>
<organism evidence="5 6">
    <name type="scientific">Romboutsia faecis</name>
    <dbReference type="NCBI Taxonomy" id="2764597"/>
    <lineage>
        <taxon>Bacteria</taxon>
        <taxon>Bacillati</taxon>
        <taxon>Bacillota</taxon>
        <taxon>Clostridia</taxon>
        <taxon>Peptostreptococcales</taxon>
        <taxon>Peptostreptococcaceae</taxon>
        <taxon>Romboutsia</taxon>
    </lineage>
</organism>
<dbReference type="SUPFAM" id="SSF56300">
    <property type="entry name" value="Metallo-dependent phosphatases"/>
    <property type="match status" value="1"/>
</dbReference>
<gene>
    <name evidence="5" type="ORF">H8923_10585</name>
</gene>
<evidence type="ECO:0000256" key="2">
    <source>
        <dbReference type="RuleBase" id="RU362119"/>
    </source>
</evidence>
<dbReference type="Gene3D" id="3.90.780.10">
    <property type="entry name" value="5'-Nucleotidase, C-terminal domain"/>
    <property type="match status" value="1"/>
</dbReference>
<evidence type="ECO:0000259" key="4">
    <source>
        <dbReference type="Pfam" id="PF02872"/>
    </source>
</evidence>
<dbReference type="Pfam" id="PF02872">
    <property type="entry name" value="5_nucleotid_C"/>
    <property type="match status" value="1"/>
</dbReference>
<dbReference type="PANTHER" id="PTHR11575:SF6">
    <property type="entry name" value="2',3'-CYCLIC-NUCLEOTIDE 2'-PHOSPHODIESTERASE_3'-NUCLEOTIDASE"/>
    <property type="match status" value="1"/>
</dbReference>
<dbReference type="InterPro" id="IPR006146">
    <property type="entry name" value="5'-Nucleotdase_CS"/>
</dbReference>
<dbReference type="EMBL" id="JACRWE010000004">
    <property type="protein sequence ID" value="MBC5997210.1"/>
    <property type="molecule type" value="Genomic_DNA"/>
</dbReference>
<comment type="caution">
    <text evidence="5">The sequence shown here is derived from an EMBL/GenBank/DDBJ whole genome shotgun (WGS) entry which is preliminary data.</text>
</comment>
<dbReference type="InterPro" id="IPR029052">
    <property type="entry name" value="Metallo-depent_PP-like"/>
</dbReference>
<evidence type="ECO:0000313" key="6">
    <source>
        <dbReference type="Proteomes" id="UP000609849"/>
    </source>
</evidence>
<dbReference type="InterPro" id="IPR008334">
    <property type="entry name" value="5'-Nucleotdase_C"/>
</dbReference>
<evidence type="ECO:0000313" key="5">
    <source>
        <dbReference type="EMBL" id="MBC5997210.1"/>
    </source>
</evidence>
<dbReference type="Gene3D" id="3.60.21.10">
    <property type="match status" value="1"/>
</dbReference>
<reference evidence="5 6" key="1">
    <citation type="submission" date="2020-08" db="EMBL/GenBank/DDBJ databases">
        <authorList>
            <person name="Liu C."/>
            <person name="Sun Q."/>
        </authorList>
    </citation>
    <scope>NUCLEOTIDE SEQUENCE [LARGE SCALE GENOMIC DNA]</scope>
    <source>
        <strain evidence="5 6">NSJ-18</strain>
    </source>
</reference>
<dbReference type="InterPro" id="IPR006179">
    <property type="entry name" value="5_nucleotidase/apyrase"/>
</dbReference>
<dbReference type="PRINTS" id="PR01607">
    <property type="entry name" value="APYRASEFAMLY"/>
</dbReference>
<sequence length="504" mass="58236">MKLAIYQTSDLHGYVYPTNYVIDQSLGILKIGSYILKDEKNYDASLKIDCGDLIQGSALSHYLSKKDIIDNPIIQGLELIGYNVYVLGNHEFNYGLGYLNNSYKPVSNKVLNANIEGLPFETKPYKIFDFNGFKIACIGLTTSFIPNWEHESNISNINFLDPVEMYRKYEHELKKNSDFIIVCYHGGFEKSLDENMTPTENLTKENQGSELLENFDSIDIILSGHQHRSLIAKIKGVVCSQPLNNGQNFAKIILDTDTKEINYKLVDVSVLNDEIDEKLEEIFKDVQLELKDYLDEEIGHFDKDIIIDDIFTARLKGHPFINFLHEVQLDISHADFSALSLFDSAIGFKKNVSIRDVLINYPYPNTLKVLKIKGSQLKEAIEKSATYFVIEDRHIQINKDFLVPKVQNYNYDTFGGLKYEIDLSKEFNNRVIYMEKDNQQVKLDEYYTIVLNNYRASNTSIYPCYENVEIIKEINIDMSEIIIDYFQKHNEVKAIDKVNYVIKY</sequence>
<dbReference type="SUPFAM" id="SSF55816">
    <property type="entry name" value="5'-nucleotidase (syn. UDP-sugar hydrolase), C-terminal domain"/>
    <property type="match status" value="1"/>
</dbReference>
<dbReference type="Pfam" id="PF00149">
    <property type="entry name" value="Metallophos"/>
    <property type="match status" value="1"/>
</dbReference>
<feature type="domain" description="5'-Nucleotidase C-terminal" evidence="4">
    <location>
        <begin position="298"/>
        <end position="464"/>
    </location>
</feature>
<dbReference type="InterPro" id="IPR004843">
    <property type="entry name" value="Calcineurin-like_PHP"/>
</dbReference>
<protein>
    <submittedName>
        <fullName evidence="5">Bifunctional metallophosphatase/5'-nucleotidase</fullName>
    </submittedName>
</protein>
<name>A0ABR7JQL2_9FIRM</name>
<accession>A0ABR7JQL2</accession>
<feature type="domain" description="Calcineurin-like phosphoesterase" evidence="3">
    <location>
        <begin position="5"/>
        <end position="228"/>
    </location>
</feature>
<keyword evidence="2" id="KW-0547">Nucleotide-binding</keyword>
<comment type="similarity">
    <text evidence="2">Belongs to the 5'-nucleotidase family.</text>
</comment>
<keyword evidence="6" id="KW-1185">Reference proteome</keyword>
<evidence type="ECO:0000259" key="3">
    <source>
        <dbReference type="Pfam" id="PF00149"/>
    </source>
</evidence>
<keyword evidence="1" id="KW-0732">Signal</keyword>
<evidence type="ECO:0000256" key="1">
    <source>
        <dbReference type="ARBA" id="ARBA00022729"/>
    </source>
</evidence>
<dbReference type="RefSeq" id="WP_153924670.1">
    <property type="nucleotide sequence ID" value="NZ_JACRWE010000004.1"/>
</dbReference>
<dbReference type="PANTHER" id="PTHR11575">
    <property type="entry name" value="5'-NUCLEOTIDASE-RELATED"/>
    <property type="match status" value="1"/>
</dbReference>